<dbReference type="GO" id="GO:0005852">
    <property type="term" value="C:eukaryotic translation initiation factor 3 complex"/>
    <property type="evidence" value="ECO:0007669"/>
    <property type="project" value="InterPro"/>
</dbReference>
<dbReference type="GO" id="GO:0003743">
    <property type="term" value="F:translation initiation factor activity"/>
    <property type="evidence" value="ECO:0007669"/>
    <property type="project" value="UniProtKB-KW"/>
</dbReference>
<protein>
    <recommendedName>
        <fullName evidence="5">Cdc23 domain-containing protein</fullName>
    </recommendedName>
</protein>
<evidence type="ECO:0000313" key="6">
    <source>
        <dbReference type="EMBL" id="KAA8518538.1"/>
    </source>
</evidence>
<evidence type="ECO:0000256" key="1">
    <source>
        <dbReference type="ARBA" id="ARBA00022490"/>
    </source>
</evidence>
<dbReference type="Proteomes" id="UP000325577">
    <property type="component" value="Linkage Group LG7"/>
</dbReference>
<dbReference type="PANTHER" id="PTHR14068:SF0">
    <property type="entry name" value="EUKARYOTIC TRANSLATION INITIATION FACTOR 3 SUBUNIT B"/>
    <property type="match status" value="1"/>
</dbReference>
<evidence type="ECO:0000256" key="4">
    <source>
        <dbReference type="ARBA" id="ARBA00022917"/>
    </source>
</evidence>
<accession>A0A5J4ZLM9</accession>
<dbReference type="OrthoDB" id="1695557at2759"/>
<dbReference type="GO" id="GO:0005680">
    <property type="term" value="C:anaphase-promoting complex"/>
    <property type="evidence" value="ECO:0007669"/>
    <property type="project" value="InterPro"/>
</dbReference>
<dbReference type="AlphaFoldDB" id="A0A5J4ZLM9"/>
<dbReference type="InterPro" id="IPR007192">
    <property type="entry name" value="APC8"/>
</dbReference>
<sequence>MGHLAWADAFVITADSVSMLSEACSTGKPVYVIGAERCTWNFADFHKSLRERGLVRPFTGKENVDAHVGGVNDLAVAHLNKQLCVVTCGDDKELEGPLGNSDAVNRELVSLERELSTLRKNGTIDSFGLYLYGLVLKEKGSENLARTVLVESVNSYPWNWNAWSELQSLCTTENLQHWLTDDKARDQFVIRAGSDTEVLWNDGRHLKPEPVYKRSFWIESFVQWSPLGTYLATVHRQGAAAWGGATSFNRLMRYAHPQVKLIDFSPGERFLVTYSSHEPSNPRDTHRVVLNIFDLRTGKVMRDFKGSADEFAIGALITWTGFQSSRLSKASRQMLFTGHQLAASLYWQGRRVSMDSWSSLMLTSLKPWQQPNISWQLILNGILLEGMLQLQLLQFMRWKMVSTYGPSMASYYIGY</sequence>
<name>A0A5J4ZLM9_9ASTE</name>
<keyword evidence="4" id="KW-0648">Protein biosynthesis</keyword>
<dbReference type="InterPro" id="IPR009367">
    <property type="entry name" value="Elm1-like"/>
</dbReference>
<dbReference type="InterPro" id="IPR011990">
    <property type="entry name" value="TPR-like_helical_dom_sf"/>
</dbReference>
<evidence type="ECO:0000256" key="2">
    <source>
        <dbReference type="ARBA" id="ARBA00022540"/>
    </source>
</evidence>
<dbReference type="GO" id="GO:0003723">
    <property type="term" value="F:RNA binding"/>
    <property type="evidence" value="ECO:0007669"/>
    <property type="project" value="UniProtKB-KW"/>
</dbReference>
<gene>
    <name evidence="6" type="ORF">F0562_016012</name>
</gene>
<keyword evidence="3" id="KW-0694">RNA-binding</keyword>
<reference evidence="6 7" key="1">
    <citation type="submission" date="2019-09" db="EMBL/GenBank/DDBJ databases">
        <title>A chromosome-level genome assembly of the Chinese tupelo Nyssa sinensis.</title>
        <authorList>
            <person name="Yang X."/>
            <person name="Kang M."/>
            <person name="Yang Y."/>
            <person name="Xiong H."/>
            <person name="Wang M."/>
            <person name="Zhang Z."/>
            <person name="Wang Z."/>
            <person name="Wu H."/>
            <person name="Ma T."/>
            <person name="Liu J."/>
            <person name="Xi Z."/>
        </authorList>
    </citation>
    <scope>NUCLEOTIDE SEQUENCE [LARGE SCALE GENOMIC DNA]</scope>
    <source>
        <strain evidence="6">J267</strain>
        <tissue evidence="6">Leaf</tissue>
    </source>
</reference>
<evidence type="ECO:0000256" key="3">
    <source>
        <dbReference type="ARBA" id="ARBA00022884"/>
    </source>
</evidence>
<dbReference type="Pfam" id="PF04049">
    <property type="entry name" value="ANAPC8"/>
    <property type="match status" value="1"/>
</dbReference>
<dbReference type="Pfam" id="PF06258">
    <property type="entry name" value="Mito_fiss_Elm1"/>
    <property type="match status" value="1"/>
</dbReference>
<dbReference type="Gene3D" id="1.25.40.10">
    <property type="entry name" value="Tetratricopeptide repeat domain"/>
    <property type="match status" value="1"/>
</dbReference>
<feature type="domain" description="Cdc23" evidence="5">
    <location>
        <begin position="92"/>
        <end position="174"/>
    </location>
</feature>
<dbReference type="GO" id="GO:0031369">
    <property type="term" value="F:translation initiation factor binding"/>
    <property type="evidence" value="ECO:0007669"/>
    <property type="project" value="InterPro"/>
</dbReference>
<dbReference type="EMBL" id="CM018050">
    <property type="protein sequence ID" value="KAA8518538.1"/>
    <property type="molecule type" value="Genomic_DNA"/>
</dbReference>
<evidence type="ECO:0000259" key="5">
    <source>
        <dbReference type="Pfam" id="PF04049"/>
    </source>
</evidence>
<dbReference type="InterPro" id="IPR011400">
    <property type="entry name" value="EIF3B"/>
</dbReference>
<proteinExistence type="predicted"/>
<dbReference type="PANTHER" id="PTHR14068">
    <property type="entry name" value="EUKARYOTIC TRANSLATION INITIATION FACTOR 3 EIF3 -RELATED"/>
    <property type="match status" value="1"/>
</dbReference>
<evidence type="ECO:0000313" key="7">
    <source>
        <dbReference type="Proteomes" id="UP000325577"/>
    </source>
</evidence>
<keyword evidence="1" id="KW-0963">Cytoplasm</keyword>
<dbReference type="SUPFAM" id="SSF50960">
    <property type="entry name" value="TolB, C-terminal domain"/>
    <property type="match status" value="1"/>
</dbReference>
<organism evidence="6 7">
    <name type="scientific">Nyssa sinensis</name>
    <dbReference type="NCBI Taxonomy" id="561372"/>
    <lineage>
        <taxon>Eukaryota</taxon>
        <taxon>Viridiplantae</taxon>
        <taxon>Streptophyta</taxon>
        <taxon>Embryophyta</taxon>
        <taxon>Tracheophyta</taxon>
        <taxon>Spermatophyta</taxon>
        <taxon>Magnoliopsida</taxon>
        <taxon>eudicotyledons</taxon>
        <taxon>Gunneridae</taxon>
        <taxon>Pentapetalae</taxon>
        <taxon>asterids</taxon>
        <taxon>Cornales</taxon>
        <taxon>Nyssaceae</taxon>
        <taxon>Nyssa</taxon>
    </lineage>
</organism>
<keyword evidence="7" id="KW-1185">Reference proteome</keyword>
<keyword evidence="2" id="KW-0396">Initiation factor</keyword>